<evidence type="ECO:0000313" key="3">
    <source>
        <dbReference type="Proteomes" id="UP001595758"/>
    </source>
</evidence>
<organism evidence="2 3">
    <name type="scientific">Legionella dresdenensis</name>
    <dbReference type="NCBI Taxonomy" id="450200"/>
    <lineage>
        <taxon>Bacteria</taxon>
        <taxon>Pseudomonadati</taxon>
        <taxon>Pseudomonadota</taxon>
        <taxon>Gammaproteobacteria</taxon>
        <taxon>Legionellales</taxon>
        <taxon>Legionellaceae</taxon>
        <taxon>Legionella</taxon>
    </lineage>
</organism>
<evidence type="ECO:0000313" key="2">
    <source>
        <dbReference type="EMBL" id="MFC3909414.1"/>
    </source>
</evidence>
<sequence>MSKKSKSQPKIAYAPSNNREARANYKPHGKEVRTKENPDSTDQLTPAWQFHRCDQDHELWGWEKLREKEFIKIIKDHLHSFENMTWNTIKQASGGRASGTNSHPLSIEGFAKDAIKRLQELKLDDVSELFSLRLNSTLRLYGIKDGRVLRFIWHDPHHGTKSGAYPTAKK</sequence>
<name>A0ABV8CHG2_9GAMM</name>
<dbReference type="RefSeq" id="WP_382343610.1">
    <property type="nucleotide sequence ID" value="NZ_JBHSAB010000023.1"/>
</dbReference>
<protein>
    <submittedName>
        <fullName evidence="2">Uncharacterized protein</fullName>
    </submittedName>
</protein>
<dbReference type="Proteomes" id="UP001595758">
    <property type="component" value="Unassembled WGS sequence"/>
</dbReference>
<accession>A0ABV8CHG2</accession>
<proteinExistence type="predicted"/>
<gene>
    <name evidence="2" type="ORF">ACFORL_10060</name>
</gene>
<comment type="caution">
    <text evidence="2">The sequence shown here is derived from an EMBL/GenBank/DDBJ whole genome shotgun (WGS) entry which is preliminary data.</text>
</comment>
<keyword evidence="3" id="KW-1185">Reference proteome</keyword>
<feature type="region of interest" description="Disordered" evidence="1">
    <location>
        <begin position="1"/>
        <end position="44"/>
    </location>
</feature>
<evidence type="ECO:0000256" key="1">
    <source>
        <dbReference type="SAM" id="MobiDB-lite"/>
    </source>
</evidence>
<dbReference type="EMBL" id="JBHSAB010000023">
    <property type="protein sequence ID" value="MFC3909414.1"/>
    <property type="molecule type" value="Genomic_DNA"/>
</dbReference>
<reference evidence="3" key="1">
    <citation type="journal article" date="2019" name="Int. J. Syst. Evol. Microbiol.">
        <title>The Global Catalogue of Microorganisms (GCM) 10K type strain sequencing project: providing services to taxonomists for standard genome sequencing and annotation.</title>
        <authorList>
            <consortium name="The Broad Institute Genomics Platform"/>
            <consortium name="The Broad Institute Genome Sequencing Center for Infectious Disease"/>
            <person name="Wu L."/>
            <person name="Ma J."/>
        </authorList>
    </citation>
    <scope>NUCLEOTIDE SEQUENCE [LARGE SCALE GENOMIC DNA]</scope>
    <source>
        <strain evidence="3">CCUG 59858</strain>
    </source>
</reference>
<feature type="compositionally biased region" description="Basic and acidic residues" evidence="1">
    <location>
        <begin position="19"/>
        <end position="38"/>
    </location>
</feature>